<accession>U2YHA6</accession>
<dbReference type="AlphaFoldDB" id="U2YHA6"/>
<evidence type="ECO:0000313" key="2">
    <source>
        <dbReference type="Proteomes" id="UP000016986"/>
    </source>
</evidence>
<dbReference type="EMBL" id="BATA01000108">
    <property type="protein sequence ID" value="GAD53826.1"/>
    <property type="molecule type" value="Genomic_DNA"/>
</dbReference>
<sequence>MTSTSRQTPISSIYSNCSEEIVTYLEGYGKEWVSAVESNAYVTYGGERIRVDALAERIDTVPRTINSKTHYI</sequence>
<dbReference type="OrthoDB" id="380366at2157"/>
<dbReference type="RefSeq" id="WP_021780803.1">
    <property type="nucleotide sequence ID" value="NZ_BANO01000050.1"/>
</dbReference>
<reference evidence="1 2" key="1">
    <citation type="submission" date="2013-09" db="EMBL/GenBank/DDBJ databases">
        <title>Whole genome sequencing of Halarchaeum acidiphilum strain MH1-52-1.</title>
        <authorList>
            <person name="Shimane Y."/>
            <person name="Minegishi H."/>
            <person name="Nishi S."/>
            <person name="Echigo A."/>
            <person name="Shuto A."/>
            <person name="Konishi M."/>
            <person name="Ito T."/>
            <person name="Ohkuma M."/>
            <person name="Ohta Y."/>
            <person name="Nagano Y."/>
            <person name="Tsubouchi T."/>
            <person name="Mori K."/>
            <person name="Usui K."/>
            <person name="Kamekura M."/>
            <person name="Usami R."/>
            <person name="Takaki Y."/>
            <person name="Hatada Y."/>
        </authorList>
    </citation>
    <scope>NUCLEOTIDE SEQUENCE [LARGE SCALE GENOMIC DNA]</scope>
    <source>
        <strain evidence="1 2">JCM 16109</strain>
    </source>
</reference>
<organism evidence="1 2">
    <name type="scientific">Halarchaeum acidiphilum MH1-52-1</name>
    <dbReference type="NCBI Taxonomy" id="1261545"/>
    <lineage>
        <taxon>Archaea</taxon>
        <taxon>Methanobacteriati</taxon>
        <taxon>Methanobacteriota</taxon>
        <taxon>Stenosarchaea group</taxon>
        <taxon>Halobacteria</taxon>
        <taxon>Halobacteriales</taxon>
        <taxon>Halobacteriaceae</taxon>
    </lineage>
</organism>
<evidence type="ECO:0000313" key="1">
    <source>
        <dbReference type="EMBL" id="GAD53826.1"/>
    </source>
</evidence>
<name>U2YHA6_9EURY</name>
<dbReference type="eggNOG" id="arCOG09146">
    <property type="taxonomic scope" value="Archaea"/>
</dbReference>
<proteinExistence type="predicted"/>
<protein>
    <submittedName>
        <fullName evidence="1">Uncharacterized protein</fullName>
    </submittedName>
</protein>
<dbReference type="Proteomes" id="UP000016986">
    <property type="component" value="Unassembled WGS sequence"/>
</dbReference>
<keyword evidence="2" id="KW-1185">Reference proteome</keyword>
<comment type="caution">
    <text evidence="1">The sequence shown here is derived from an EMBL/GenBank/DDBJ whole genome shotgun (WGS) entry which is preliminary data.</text>
</comment>
<gene>
    <name evidence="1" type="ORF">MBEHAL_2586</name>
</gene>